<reference evidence="3" key="2">
    <citation type="journal article" date="2023" name="IMA Fungus">
        <title>Comparative genomic study of the Penicillium genus elucidates a diverse pangenome and 15 lateral gene transfer events.</title>
        <authorList>
            <person name="Petersen C."/>
            <person name="Sorensen T."/>
            <person name="Nielsen M.R."/>
            <person name="Sondergaard T.E."/>
            <person name="Sorensen J.L."/>
            <person name="Fitzpatrick D.A."/>
            <person name="Frisvad J.C."/>
            <person name="Nielsen K.L."/>
        </authorList>
    </citation>
    <scope>NUCLEOTIDE SEQUENCE</scope>
    <source>
        <strain evidence="3">IBT 29495</strain>
    </source>
</reference>
<evidence type="ECO:0000313" key="3">
    <source>
        <dbReference type="EMBL" id="KAJ5512866.1"/>
    </source>
</evidence>
<dbReference type="PROSITE" id="PS50006">
    <property type="entry name" value="FHA_DOMAIN"/>
    <property type="match status" value="1"/>
</dbReference>
<evidence type="ECO:0000313" key="4">
    <source>
        <dbReference type="Proteomes" id="UP001149954"/>
    </source>
</evidence>
<dbReference type="AlphaFoldDB" id="A0A9W9XZ28"/>
<feature type="domain" description="FHA" evidence="2">
    <location>
        <begin position="100"/>
        <end position="153"/>
    </location>
</feature>
<dbReference type="OrthoDB" id="5348546at2759"/>
<comment type="caution">
    <text evidence="3">The sequence shown here is derived from an EMBL/GenBank/DDBJ whole genome shotgun (WGS) entry which is preliminary data.</text>
</comment>
<dbReference type="InterPro" id="IPR000253">
    <property type="entry name" value="FHA_dom"/>
</dbReference>
<feature type="region of interest" description="Disordered" evidence="1">
    <location>
        <begin position="191"/>
        <end position="253"/>
    </location>
</feature>
<reference evidence="3" key="1">
    <citation type="submission" date="2022-12" db="EMBL/GenBank/DDBJ databases">
        <authorList>
            <person name="Petersen C."/>
        </authorList>
    </citation>
    <scope>NUCLEOTIDE SEQUENCE</scope>
    <source>
        <strain evidence="3">IBT 29495</strain>
    </source>
</reference>
<feature type="compositionally biased region" description="Basic and acidic residues" evidence="1">
    <location>
        <begin position="218"/>
        <end position="231"/>
    </location>
</feature>
<feature type="compositionally biased region" description="Polar residues" evidence="1">
    <location>
        <begin position="199"/>
        <end position="214"/>
    </location>
</feature>
<protein>
    <recommendedName>
        <fullName evidence="2">FHA domain-containing protein</fullName>
    </recommendedName>
</protein>
<dbReference type="Proteomes" id="UP001149954">
    <property type="component" value="Unassembled WGS sequence"/>
</dbReference>
<gene>
    <name evidence="3" type="ORF">N7463_002418</name>
</gene>
<name>A0A9W9XZ28_9EURO</name>
<feature type="compositionally biased region" description="Low complexity" evidence="1">
    <location>
        <begin position="42"/>
        <end position="54"/>
    </location>
</feature>
<evidence type="ECO:0000259" key="2">
    <source>
        <dbReference type="PROSITE" id="PS50006"/>
    </source>
</evidence>
<dbReference type="CDD" id="cd22699">
    <property type="entry name" value="FHA_PLM2-like"/>
    <property type="match status" value="1"/>
</dbReference>
<dbReference type="InterPro" id="IPR008984">
    <property type="entry name" value="SMAD_FHA_dom_sf"/>
</dbReference>
<accession>A0A9W9XZ28</accession>
<feature type="compositionally biased region" description="Basic residues" evidence="1">
    <location>
        <begin position="25"/>
        <end position="35"/>
    </location>
</feature>
<proteinExistence type="predicted"/>
<feature type="region of interest" description="Disordered" evidence="1">
    <location>
        <begin position="295"/>
        <end position="326"/>
    </location>
</feature>
<feature type="region of interest" description="Disordered" evidence="1">
    <location>
        <begin position="342"/>
        <end position="393"/>
    </location>
</feature>
<evidence type="ECO:0000256" key="1">
    <source>
        <dbReference type="SAM" id="MobiDB-lite"/>
    </source>
</evidence>
<dbReference type="SUPFAM" id="SSF49879">
    <property type="entry name" value="SMAD/FHA domain"/>
    <property type="match status" value="1"/>
</dbReference>
<keyword evidence="4" id="KW-1185">Reference proteome</keyword>
<feature type="region of interest" description="Disordered" evidence="1">
    <location>
        <begin position="25"/>
        <end position="68"/>
    </location>
</feature>
<organism evidence="3 4">
    <name type="scientific">Penicillium fimorum</name>
    <dbReference type="NCBI Taxonomy" id="1882269"/>
    <lineage>
        <taxon>Eukaryota</taxon>
        <taxon>Fungi</taxon>
        <taxon>Dikarya</taxon>
        <taxon>Ascomycota</taxon>
        <taxon>Pezizomycotina</taxon>
        <taxon>Eurotiomycetes</taxon>
        <taxon>Eurotiomycetidae</taxon>
        <taxon>Eurotiales</taxon>
        <taxon>Aspergillaceae</taxon>
        <taxon>Penicillium</taxon>
    </lineage>
</organism>
<feature type="compositionally biased region" description="Basic and acidic residues" evidence="1">
    <location>
        <begin position="373"/>
        <end position="393"/>
    </location>
</feature>
<dbReference type="EMBL" id="JAPWDS010000002">
    <property type="protein sequence ID" value="KAJ5512866.1"/>
    <property type="molecule type" value="Genomic_DNA"/>
</dbReference>
<sequence>MESSPLKSRVGSILGLYCLPLSRARRPPLPRPQKRVARDPDVSTYPTPVPTSSTHIMSSSPPPGVAASRPALSRSFSAALERAPLSAVPAIMLLENGEPILMGRSSVSCHHQLAASRMISRVHVKATYKPAPNPFDRDRVEIVCMGWNGIKIHCQGRKYDLAKGKTFTSDIKDADIMIDVHEARVLVQWPRNERRDCPSTDSEQTSDEATPTQRRQPRRELQESPLLDRQRLASPVSPSPVAQHAIPPSSPIFTPSRSRAAVVVFEDEPSPLKRHNTVTGVMSQSARRATAMLNHTSRASELSDLSRSEEFSDNDEENDPIIHSFGPFGENLLPRMASFRAGDSPLHTARSPRSLLPAQPLQPTRSPRQPATVHEDREFETPEAKPQYTDERSERVRNHAANQLAFSRLSSTPFSTILNNLPPAYWKSGHEYPTGLSRSDIRNILESTKFIGRVAREGKDAAGKPLESEYYYVPDEDDDAMRRSAVVDDLRKPGLRNCRKQHKQYFWRKPK</sequence>